<keyword evidence="4 10" id="KW-0479">Metal-binding</keyword>
<feature type="region of interest" description="Disordered" evidence="11">
    <location>
        <begin position="84"/>
        <end position="136"/>
    </location>
</feature>
<keyword evidence="5" id="KW-0255">Endonuclease</keyword>
<feature type="zinc finger region" description="C3H1-type" evidence="10">
    <location>
        <begin position="304"/>
        <end position="329"/>
    </location>
</feature>
<gene>
    <name evidence="13" type="ORF">MATL_G00125190</name>
</gene>
<dbReference type="PANTHER" id="PTHR12876:SF10">
    <property type="entry name" value="ENDORIBONUCLEASE ZC3H12A"/>
    <property type="match status" value="1"/>
</dbReference>
<dbReference type="EMBL" id="JAFDVH010000010">
    <property type="protein sequence ID" value="KAG7469092.1"/>
    <property type="molecule type" value="Genomic_DNA"/>
</dbReference>
<dbReference type="GO" id="GO:0003729">
    <property type="term" value="F:mRNA binding"/>
    <property type="evidence" value="ECO:0007669"/>
    <property type="project" value="TreeGrafter"/>
</dbReference>
<dbReference type="FunFam" id="3.40.50.11980:FF:000001">
    <property type="entry name" value="ZC3H12A isoform 1"/>
    <property type="match status" value="1"/>
</dbReference>
<dbReference type="OrthoDB" id="392925at2759"/>
<name>A0A9D3PZ51_MEGAT</name>
<evidence type="ECO:0000256" key="9">
    <source>
        <dbReference type="ARBA" id="ARBA00022842"/>
    </source>
</evidence>
<keyword evidence="8 10" id="KW-0862">Zinc</keyword>
<comment type="cofactor">
    <cofactor evidence="1">
        <name>Mg(2+)</name>
        <dbReference type="ChEBI" id="CHEBI:18420"/>
    </cofactor>
</comment>
<evidence type="ECO:0000256" key="1">
    <source>
        <dbReference type="ARBA" id="ARBA00001946"/>
    </source>
</evidence>
<proteinExistence type="inferred from homology"/>
<accession>A0A9D3PZ51</accession>
<dbReference type="GO" id="GO:0005634">
    <property type="term" value="C:nucleus"/>
    <property type="evidence" value="ECO:0007669"/>
    <property type="project" value="TreeGrafter"/>
</dbReference>
<evidence type="ECO:0000256" key="3">
    <source>
        <dbReference type="ARBA" id="ARBA00022722"/>
    </source>
</evidence>
<dbReference type="Pfam" id="PF18039">
    <property type="entry name" value="UBA_6"/>
    <property type="match status" value="1"/>
</dbReference>
<feature type="compositionally biased region" description="Basic and acidic residues" evidence="11">
    <location>
        <begin position="27"/>
        <end position="37"/>
    </location>
</feature>
<evidence type="ECO:0000313" key="13">
    <source>
        <dbReference type="EMBL" id="KAG7469092.1"/>
    </source>
</evidence>
<feature type="compositionally biased region" description="Basic and acidic residues" evidence="11">
    <location>
        <begin position="464"/>
        <end position="477"/>
    </location>
</feature>
<evidence type="ECO:0000256" key="6">
    <source>
        <dbReference type="ARBA" id="ARBA00022771"/>
    </source>
</evidence>
<dbReference type="GO" id="GO:0016787">
    <property type="term" value="F:hydrolase activity"/>
    <property type="evidence" value="ECO:0007669"/>
    <property type="project" value="UniProtKB-KW"/>
</dbReference>
<reference evidence="13" key="1">
    <citation type="submission" date="2021-01" db="EMBL/GenBank/DDBJ databases">
        <authorList>
            <person name="Zahm M."/>
            <person name="Roques C."/>
            <person name="Cabau C."/>
            <person name="Klopp C."/>
            <person name="Donnadieu C."/>
            <person name="Jouanno E."/>
            <person name="Lampietro C."/>
            <person name="Louis A."/>
            <person name="Herpin A."/>
            <person name="Echchiki A."/>
            <person name="Berthelot C."/>
            <person name="Parey E."/>
            <person name="Roest-Crollius H."/>
            <person name="Braasch I."/>
            <person name="Postlethwait J."/>
            <person name="Bobe J."/>
            <person name="Montfort J."/>
            <person name="Bouchez O."/>
            <person name="Begum T."/>
            <person name="Mejri S."/>
            <person name="Adams A."/>
            <person name="Chen W.-J."/>
            <person name="Guiguen Y."/>
        </authorList>
    </citation>
    <scope>NUCLEOTIDE SEQUENCE</scope>
    <source>
        <strain evidence="13">YG-15Mar2019-1</strain>
        <tissue evidence="13">Brain</tissue>
    </source>
</reference>
<dbReference type="PANTHER" id="PTHR12876">
    <property type="entry name" value="N4BP1-RELATED"/>
    <property type="match status" value="1"/>
</dbReference>
<dbReference type="InterPro" id="IPR040757">
    <property type="entry name" value="Regnase_1/ZC3H12_C"/>
</dbReference>
<evidence type="ECO:0000256" key="11">
    <source>
        <dbReference type="SAM" id="MobiDB-lite"/>
    </source>
</evidence>
<dbReference type="CDD" id="cd18729">
    <property type="entry name" value="PIN_Zc3h12-like"/>
    <property type="match status" value="1"/>
</dbReference>
<dbReference type="Proteomes" id="UP001046870">
    <property type="component" value="Chromosome 10"/>
</dbReference>
<evidence type="ECO:0000256" key="4">
    <source>
        <dbReference type="ARBA" id="ARBA00022723"/>
    </source>
</evidence>
<feature type="region of interest" description="Disordered" evidence="11">
    <location>
        <begin position="1"/>
        <end position="37"/>
    </location>
</feature>
<evidence type="ECO:0000313" key="14">
    <source>
        <dbReference type="Proteomes" id="UP001046870"/>
    </source>
</evidence>
<organism evidence="13 14">
    <name type="scientific">Megalops atlanticus</name>
    <name type="common">Tarpon</name>
    <name type="synonym">Clupea gigantea</name>
    <dbReference type="NCBI Taxonomy" id="7932"/>
    <lineage>
        <taxon>Eukaryota</taxon>
        <taxon>Metazoa</taxon>
        <taxon>Chordata</taxon>
        <taxon>Craniata</taxon>
        <taxon>Vertebrata</taxon>
        <taxon>Euteleostomi</taxon>
        <taxon>Actinopterygii</taxon>
        <taxon>Neopterygii</taxon>
        <taxon>Teleostei</taxon>
        <taxon>Elopiformes</taxon>
        <taxon>Megalopidae</taxon>
        <taxon>Megalops</taxon>
    </lineage>
</organism>
<dbReference type="GO" id="GO:0061158">
    <property type="term" value="P:3'-UTR-mediated mRNA destabilization"/>
    <property type="evidence" value="ECO:0007669"/>
    <property type="project" value="TreeGrafter"/>
</dbReference>
<feature type="region of interest" description="Disordered" evidence="11">
    <location>
        <begin position="346"/>
        <end position="370"/>
    </location>
</feature>
<keyword evidence="6 10" id="KW-0863">Zinc-finger</keyword>
<feature type="compositionally biased region" description="Basic and acidic residues" evidence="11">
    <location>
        <begin position="346"/>
        <end position="356"/>
    </location>
</feature>
<feature type="domain" description="C3H1-type" evidence="12">
    <location>
        <begin position="304"/>
        <end position="329"/>
    </location>
</feature>
<feature type="region of interest" description="Disordered" evidence="11">
    <location>
        <begin position="453"/>
        <end position="479"/>
    </location>
</feature>
<dbReference type="InterPro" id="IPR051101">
    <property type="entry name" value="ZC3H12/N4BP1_RNase_Reg"/>
</dbReference>
<keyword evidence="9" id="KW-0460">Magnesium</keyword>
<dbReference type="Gene3D" id="3.40.50.11980">
    <property type="match status" value="1"/>
</dbReference>
<keyword evidence="7" id="KW-0378">Hydrolase</keyword>
<dbReference type="Pfam" id="PF18561">
    <property type="entry name" value="Regnase_1_C"/>
    <property type="match status" value="1"/>
</dbReference>
<dbReference type="InterPro" id="IPR040546">
    <property type="entry name" value="Rege-1_UBA-like"/>
</dbReference>
<evidence type="ECO:0000256" key="2">
    <source>
        <dbReference type="ARBA" id="ARBA00010922"/>
    </source>
</evidence>
<keyword evidence="14" id="KW-1185">Reference proteome</keyword>
<dbReference type="GO" id="GO:0008270">
    <property type="term" value="F:zinc ion binding"/>
    <property type="evidence" value="ECO:0007669"/>
    <property type="project" value="UniProtKB-KW"/>
</dbReference>
<evidence type="ECO:0000256" key="7">
    <source>
        <dbReference type="ARBA" id="ARBA00022801"/>
    </source>
</evidence>
<evidence type="ECO:0000256" key="5">
    <source>
        <dbReference type="ARBA" id="ARBA00022759"/>
    </source>
</evidence>
<evidence type="ECO:0000256" key="10">
    <source>
        <dbReference type="PROSITE-ProRule" id="PRU00723"/>
    </source>
</evidence>
<sequence length="666" mass="73712">MLSVTHLAPVTPAHPESPRPAAMDCHSPAKGESYHPEREDSAEFWLQVDFFRKLGYSTKEVRAALKKLGLSADTNTMLGELIRNQSGSSGAETERDPSPPNPRGGCTLVSRGGSTAKTPAGLPSTPPPPEDTRNADDQLKPIVIDGSNVAMSHGNKEVFSCQGIQLAVNYFLERGHTDITVFVPSWRKEQPRPDVPITDQHILRDLEKKKIVVFTPSRRVGGKRVVCYDDRFIVKLAHESGGIIVSNDTYRDLQSERPEWKRCVEEQLLMYSFVNDKFMPPDDPLGRHGPSLENFLRKKPLVPEQKRQPCPYGKKCTYGIKCKFYHPERANQSQRSLADELRANARLSTQKEDKKPVSPNKGGYTESSNGPCSLFLDQELEHKLTLEPHGSPKHCQVSENVLLHRSGAHPGRRSASKKAAACSQAEWACHHHSPASTDSSFCYSSQDRLDSGLGSYESQYSEPSRGHSDPYGAEHRQSPCSPTGCVQRYPLSGHPERQDGRPPCSCGSHAATPSCLQQPYSQGPNCGAGPRCQPCYPPYGGPLYSPAVQHYSLPANFQQVHSGQQKYWSDPFQGLPQSHSSSSLPDPLQIASPREQGFPGAYTDQRRWGQPQQAPYGAEREEVRKKLQAIFNPYQVDKVMGMFPHVLDPQVLAAQILNLKSQGGVI</sequence>
<comment type="caution">
    <text evidence="13">The sequence shown here is derived from an EMBL/GenBank/DDBJ whole genome shotgun (WGS) entry which is preliminary data.</text>
</comment>
<evidence type="ECO:0000259" key="12">
    <source>
        <dbReference type="PROSITE" id="PS50103"/>
    </source>
</evidence>
<protein>
    <recommendedName>
        <fullName evidence="12">C3H1-type domain-containing protein</fullName>
    </recommendedName>
</protein>
<dbReference type="Pfam" id="PF11977">
    <property type="entry name" value="RNase_Zc3h12a"/>
    <property type="match status" value="1"/>
</dbReference>
<keyword evidence="3" id="KW-0540">Nuclease</keyword>
<dbReference type="GO" id="GO:0036464">
    <property type="term" value="C:cytoplasmic ribonucleoprotein granule"/>
    <property type="evidence" value="ECO:0007669"/>
    <property type="project" value="TreeGrafter"/>
</dbReference>
<comment type="similarity">
    <text evidence="2">Belongs to the ZC3H12 family.</text>
</comment>
<dbReference type="GO" id="GO:0004521">
    <property type="term" value="F:RNA endonuclease activity"/>
    <property type="evidence" value="ECO:0007669"/>
    <property type="project" value="TreeGrafter"/>
</dbReference>
<dbReference type="InterPro" id="IPR021869">
    <property type="entry name" value="RNase_Zc3h12_NYN"/>
</dbReference>
<dbReference type="PROSITE" id="PS50103">
    <property type="entry name" value="ZF_C3H1"/>
    <property type="match status" value="1"/>
</dbReference>
<dbReference type="InterPro" id="IPR000571">
    <property type="entry name" value="Znf_CCCH"/>
</dbReference>
<dbReference type="AlphaFoldDB" id="A0A9D3PZ51"/>
<evidence type="ECO:0000256" key="8">
    <source>
        <dbReference type="ARBA" id="ARBA00022833"/>
    </source>
</evidence>